<protein>
    <submittedName>
        <fullName evidence="1">Alpha/beta hydrolase</fullName>
    </submittedName>
</protein>
<dbReference type="AlphaFoldDB" id="A0AAV4LNY3"/>
<dbReference type="Proteomes" id="UP001497744">
    <property type="component" value="Unassembled WGS sequence"/>
</dbReference>
<dbReference type="GeneID" id="94193386"/>
<name>A0AAV4LNY3_BABCB</name>
<accession>A0AAV4LNY3</accession>
<reference evidence="1 2" key="1">
    <citation type="submission" date="2021-06" db="EMBL/GenBank/DDBJ databases">
        <title>Genome sequence of Babesia caballi.</title>
        <authorList>
            <person name="Yamagishi J."/>
            <person name="Kidaka T."/>
            <person name="Ochi A."/>
        </authorList>
    </citation>
    <scope>NUCLEOTIDE SEQUENCE [LARGE SCALE GENOMIC DNA]</scope>
    <source>
        <strain evidence="1">USDA-D6B2</strain>
    </source>
</reference>
<organism evidence="1 2">
    <name type="scientific">Babesia caballi</name>
    <dbReference type="NCBI Taxonomy" id="5871"/>
    <lineage>
        <taxon>Eukaryota</taxon>
        <taxon>Sar</taxon>
        <taxon>Alveolata</taxon>
        <taxon>Apicomplexa</taxon>
        <taxon>Aconoidasida</taxon>
        <taxon>Piroplasmida</taxon>
        <taxon>Babesiidae</taxon>
        <taxon>Babesia</taxon>
    </lineage>
</organism>
<keyword evidence="2" id="KW-1185">Reference proteome</keyword>
<proteinExistence type="predicted"/>
<evidence type="ECO:0000313" key="2">
    <source>
        <dbReference type="Proteomes" id="UP001497744"/>
    </source>
</evidence>
<keyword evidence="1" id="KW-0378">Hydrolase</keyword>
<evidence type="ECO:0000313" key="1">
    <source>
        <dbReference type="EMBL" id="GIX61903.1"/>
    </source>
</evidence>
<sequence length="115" mass="13356">MPTSLSFLIEDGRDIRWYGYLLSRSPARVFPTKLRQALVYFIVDVFDFWLSSVLVPYTFDLRQKCHIGWSHNLRVYFQDKLVVVTSPSSVPQGMHCQTNFRAFFDAEATAFNSPP</sequence>
<comment type="caution">
    <text evidence="1">The sequence shown here is derived from an EMBL/GenBank/DDBJ whole genome shotgun (WGS) entry which is preliminary data.</text>
</comment>
<gene>
    <name evidence="1" type="ORF">BcabD6B2_13380</name>
</gene>
<dbReference type="EMBL" id="BPLF01000001">
    <property type="protein sequence ID" value="GIX61903.1"/>
    <property type="molecule type" value="Genomic_DNA"/>
</dbReference>
<dbReference type="GO" id="GO:0016787">
    <property type="term" value="F:hydrolase activity"/>
    <property type="evidence" value="ECO:0007669"/>
    <property type="project" value="UniProtKB-KW"/>
</dbReference>
<dbReference type="RefSeq" id="XP_067713974.1">
    <property type="nucleotide sequence ID" value="XM_067857873.1"/>
</dbReference>